<protein>
    <submittedName>
        <fullName evidence="2">Uncharacterized protein</fullName>
    </submittedName>
</protein>
<feature type="compositionally biased region" description="Polar residues" evidence="1">
    <location>
        <begin position="1"/>
        <end position="27"/>
    </location>
</feature>
<evidence type="ECO:0000313" key="2">
    <source>
        <dbReference type="EMBL" id="KAH3843900.1"/>
    </source>
</evidence>
<gene>
    <name evidence="2" type="ORF">DPMN_117434</name>
</gene>
<feature type="region of interest" description="Disordered" evidence="1">
    <location>
        <begin position="1"/>
        <end position="60"/>
    </location>
</feature>
<reference evidence="2" key="2">
    <citation type="submission" date="2020-11" db="EMBL/GenBank/DDBJ databases">
        <authorList>
            <person name="McCartney M.A."/>
            <person name="Auch B."/>
            <person name="Kono T."/>
            <person name="Mallez S."/>
            <person name="Becker A."/>
            <person name="Gohl D.M."/>
            <person name="Silverstein K.A.T."/>
            <person name="Koren S."/>
            <person name="Bechman K.B."/>
            <person name="Herman A."/>
            <person name="Abrahante J.E."/>
            <person name="Garbe J."/>
        </authorList>
    </citation>
    <scope>NUCLEOTIDE SEQUENCE</scope>
    <source>
        <strain evidence="2">Duluth1</strain>
        <tissue evidence="2">Whole animal</tissue>
    </source>
</reference>
<dbReference type="AlphaFoldDB" id="A0A9D4QVP0"/>
<evidence type="ECO:0000256" key="1">
    <source>
        <dbReference type="SAM" id="MobiDB-lite"/>
    </source>
</evidence>
<evidence type="ECO:0000313" key="3">
    <source>
        <dbReference type="Proteomes" id="UP000828390"/>
    </source>
</evidence>
<accession>A0A9D4QVP0</accession>
<organism evidence="2 3">
    <name type="scientific">Dreissena polymorpha</name>
    <name type="common">Zebra mussel</name>
    <name type="synonym">Mytilus polymorpha</name>
    <dbReference type="NCBI Taxonomy" id="45954"/>
    <lineage>
        <taxon>Eukaryota</taxon>
        <taxon>Metazoa</taxon>
        <taxon>Spiralia</taxon>
        <taxon>Lophotrochozoa</taxon>
        <taxon>Mollusca</taxon>
        <taxon>Bivalvia</taxon>
        <taxon>Autobranchia</taxon>
        <taxon>Heteroconchia</taxon>
        <taxon>Euheterodonta</taxon>
        <taxon>Imparidentia</taxon>
        <taxon>Neoheterodontei</taxon>
        <taxon>Myida</taxon>
        <taxon>Dreissenoidea</taxon>
        <taxon>Dreissenidae</taxon>
        <taxon>Dreissena</taxon>
    </lineage>
</organism>
<sequence length="275" mass="29836">MNVANSIKPKSTTSPVTAQNNSNSESTHAVLRPTLQVPTRPPASKNNMSIEPTTSTVHPSLKGTFSTKQVNQQIPFAQTIYPILKQPFDNLPTQTANAHKQQTPVSPTRKWHHFSTALIPFSTKEPIETNEVLEKPFTPNSSLIIKTYPMTGPTNTILLSEADTMITAFPPSPVHRLTSNSATTTTALSRAHPSRPTDTILFREADSTKTSSFSLIPSQRSSPHSFPTTTILSNTDPLVAAIPLDTLGNTDHNNNKNAINHSGMGFYNNSNSGKG</sequence>
<dbReference type="Proteomes" id="UP000828390">
    <property type="component" value="Unassembled WGS sequence"/>
</dbReference>
<reference evidence="2" key="1">
    <citation type="journal article" date="2019" name="bioRxiv">
        <title>The Genome of the Zebra Mussel, Dreissena polymorpha: A Resource for Invasive Species Research.</title>
        <authorList>
            <person name="McCartney M.A."/>
            <person name="Auch B."/>
            <person name="Kono T."/>
            <person name="Mallez S."/>
            <person name="Zhang Y."/>
            <person name="Obille A."/>
            <person name="Becker A."/>
            <person name="Abrahante J.E."/>
            <person name="Garbe J."/>
            <person name="Badalamenti J.P."/>
            <person name="Herman A."/>
            <person name="Mangelson H."/>
            <person name="Liachko I."/>
            <person name="Sullivan S."/>
            <person name="Sone E.D."/>
            <person name="Koren S."/>
            <person name="Silverstein K.A.T."/>
            <person name="Beckman K.B."/>
            <person name="Gohl D.M."/>
        </authorList>
    </citation>
    <scope>NUCLEOTIDE SEQUENCE</scope>
    <source>
        <strain evidence="2">Duluth1</strain>
        <tissue evidence="2">Whole animal</tissue>
    </source>
</reference>
<comment type="caution">
    <text evidence="2">The sequence shown here is derived from an EMBL/GenBank/DDBJ whole genome shotgun (WGS) entry which is preliminary data.</text>
</comment>
<proteinExistence type="predicted"/>
<keyword evidence="3" id="KW-1185">Reference proteome</keyword>
<name>A0A9D4QVP0_DREPO</name>
<feature type="compositionally biased region" description="Polar residues" evidence="1">
    <location>
        <begin position="44"/>
        <end position="60"/>
    </location>
</feature>
<dbReference type="EMBL" id="JAIWYP010000004">
    <property type="protein sequence ID" value="KAH3843900.1"/>
    <property type="molecule type" value="Genomic_DNA"/>
</dbReference>